<evidence type="ECO:0000313" key="2">
    <source>
        <dbReference type="Proteomes" id="UP000014535"/>
    </source>
</evidence>
<dbReference type="Proteomes" id="UP000014535">
    <property type="component" value="Unassembled WGS sequence"/>
</dbReference>
<protein>
    <submittedName>
        <fullName evidence="1">Uncharacterized protein</fullName>
    </submittedName>
</protein>
<dbReference type="AlphaFoldDB" id="A0A656IB56"/>
<proteinExistence type="predicted"/>
<sequence length="50" mass="5784">MTTQDFYAVTSWLTLFLPCPGRNKASHAGKCECVFSFCESQKIKFKRLYT</sequence>
<comment type="caution">
    <text evidence="1">The sequence shown here is derived from an EMBL/GenBank/DDBJ whole genome shotgun (WGS) entry which is preliminary data.</text>
</comment>
<reference evidence="1 2" key="1">
    <citation type="submission" date="2013-04" db="EMBL/GenBank/DDBJ databases">
        <authorList>
            <person name="McClelland M."/>
            <person name="Porwollik S."/>
            <person name="Desai P."/>
            <person name="Cheng P."/>
            <person name="Wollam A."/>
            <person name="Pepin K."/>
            <person name="Palsikar V.B."/>
            <person name="Fulton L."/>
            <person name="Fulton R."/>
            <person name="Delehaunty K."/>
            <person name="Fronick C."/>
            <person name="Godfrey J."/>
            <person name="Waligorski J."/>
            <person name="Appelbaum E."/>
            <person name="Tomlinson C."/>
            <person name="Warren W."/>
            <person name="Sodergren E."/>
            <person name="Weinstock G."/>
            <person name="Wilson R.K."/>
        </authorList>
    </citation>
    <scope>NUCLEOTIDE SEQUENCE [LARGE SCALE GENOMIC DNA]</scope>
    <source>
        <strain evidence="1 2">2009K0958</strain>
    </source>
</reference>
<name>A0A656IB56_SALE2</name>
<organism evidence="1 2">
    <name type="scientific">Salmonella enteritidis (strain 2009K0958)</name>
    <dbReference type="NCBI Taxonomy" id="1192586"/>
    <lineage>
        <taxon>Bacteria</taxon>
        <taxon>Pseudomonadati</taxon>
        <taxon>Pseudomonadota</taxon>
        <taxon>Gammaproteobacteria</taxon>
        <taxon>Enterobacterales</taxon>
        <taxon>Enterobacteriaceae</taxon>
        <taxon>Salmonella</taxon>
    </lineage>
</organism>
<gene>
    <name evidence="1" type="ORF">A673_05097</name>
</gene>
<evidence type="ECO:0000313" key="1">
    <source>
        <dbReference type="EMBL" id="EPI62513.1"/>
    </source>
</evidence>
<accession>A0A656IB56</accession>
<dbReference type="EMBL" id="ATFT01000178">
    <property type="protein sequence ID" value="EPI62513.1"/>
    <property type="molecule type" value="Genomic_DNA"/>
</dbReference>